<evidence type="ECO:0000313" key="2">
    <source>
        <dbReference type="EMBL" id="MPC10223.1"/>
    </source>
</evidence>
<accession>A0A5B7CRT4</accession>
<evidence type="ECO:0000313" key="3">
    <source>
        <dbReference type="Proteomes" id="UP000324222"/>
    </source>
</evidence>
<comment type="caution">
    <text evidence="2">The sequence shown here is derived from an EMBL/GenBank/DDBJ whole genome shotgun (WGS) entry which is preliminary data.</text>
</comment>
<reference evidence="2 3" key="1">
    <citation type="submission" date="2019-05" db="EMBL/GenBank/DDBJ databases">
        <title>Another draft genome of Portunus trituberculatus and its Hox gene families provides insights of decapod evolution.</title>
        <authorList>
            <person name="Jeong J.-H."/>
            <person name="Song I."/>
            <person name="Kim S."/>
            <person name="Choi T."/>
            <person name="Kim D."/>
            <person name="Ryu S."/>
            <person name="Kim W."/>
        </authorList>
    </citation>
    <scope>NUCLEOTIDE SEQUENCE [LARGE SCALE GENOMIC DNA]</scope>
    <source>
        <tissue evidence="2">Muscle</tissue>
    </source>
</reference>
<feature type="compositionally biased region" description="Basic and acidic residues" evidence="1">
    <location>
        <begin position="10"/>
        <end position="20"/>
    </location>
</feature>
<organism evidence="2 3">
    <name type="scientific">Portunus trituberculatus</name>
    <name type="common">Swimming crab</name>
    <name type="synonym">Neptunus trituberculatus</name>
    <dbReference type="NCBI Taxonomy" id="210409"/>
    <lineage>
        <taxon>Eukaryota</taxon>
        <taxon>Metazoa</taxon>
        <taxon>Ecdysozoa</taxon>
        <taxon>Arthropoda</taxon>
        <taxon>Crustacea</taxon>
        <taxon>Multicrustacea</taxon>
        <taxon>Malacostraca</taxon>
        <taxon>Eumalacostraca</taxon>
        <taxon>Eucarida</taxon>
        <taxon>Decapoda</taxon>
        <taxon>Pleocyemata</taxon>
        <taxon>Brachyura</taxon>
        <taxon>Eubrachyura</taxon>
        <taxon>Portunoidea</taxon>
        <taxon>Portunidae</taxon>
        <taxon>Portuninae</taxon>
        <taxon>Portunus</taxon>
    </lineage>
</organism>
<feature type="region of interest" description="Disordered" evidence="1">
    <location>
        <begin position="1"/>
        <end position="20"/>
    </location>
</feature>
<name>A0A5B7CRT4_PORTR</name>
<dbReference type="Proteomes" id="UP000324222">
    <property type="component" value="Unassembled WGS sequence"/>
</dbReference>
<protein>
    <submittedName>
        <fullName evidence="2">Uncharacterized protein</fullName>
    </submittedName>
</protein>
<proteinExistence type="predicted"/>
<evidence type="ECO:0000256" key="1">
    <source>
        <dbReference type="SAM" id="MobiDB-lite"/>
    </source>
</evidence>
<dbReference type="EMBL" id="VSRR010000107">
    <property type="protein sequence ID" value="MPC10223.1"/>
    <property type="molecule type" value="Genomic_DNA"/>
</dbReference>
<keyword evidence="3" id="KW-1185">Reference proteome</keyword>
<sequence>MLKPQSVGQREGDAEKEEKRKETFLFSCSTSFSLLHSSPPPFFSHLCLLDACPSSSVPSSHPSTPRPFISRCQSSLHKHPSDVETSWCPSFSYNTRCSPKASRVLV</sequence>
<gene>
    <name evidence="2" type="ORF">E2C01_002855</name>
</gene>
<dbReference type="AlphaFoldDB" id="A0A5B7CRT4"/>